<dbReference type="PROSITE" id="PS50914">
    <property type="entry name" value="BON"/>
    <property type="match status" value="1"/>
</dbReference>
<feature type="region of interest" description="Disordered" evidence="1">
    <location>
        <begin position="113"/>
        <end position="134"/>
    </location>
</feature>
<comment type="caution">
    <text evidence="3">The sequence shown here is derived from an EMBL/GenBank/DDBJ whole genome shotgun (WGS) entry which is preliminary data.</text>
</comment>
<dbReference type="Pfam" id="PF04972">
    <property type="entry name" value="BON"/>
    <property type="match status" value="1"/>
</dbReference>
<protein>
    <submittedName>
        <fullName evidence="3">BON domain-containing protein</fullName>
    </submittedName>
</protein>
<evidence type="ECO:0000313" key="3">
    <source>
        <dbReference type="EMBL" id="RKQ93891.1"/>
    </source>
</evidence>
<dbReference type="Gene3D" id="3.30.1340.30">
    <property type="match status" value="1"/>
</dbReference>
<gene>
    <name evidence="3" type="ORF">C8N24_3766</name>
</gene>
<dbReference type="InterPro" id="IPR007055">
    <property type="entry name" value="BON_dom"/>
</dbReference>
<proteinExistence type="predicted"/>
<dbReference type="EMBL" id="RBIL01000001">
    <property type="protein sequence ID" value="RKQ93891.1"/>
    <property type="molecule type" value="Genomic_DNA"/>
</dbReference>
<name>A0A660LKP5_9ACTN</name>
<organism evidence="3 4">
    <name type="scientific">Solirubrobacter pauli</name>
    <dbReference type="NCBI Taxonomy" id="166793"/>
    <lineage>
        <taxon>Bacteria</taxon>
        <taxon>Bacillati</taxon>
        <taxon>Actinomycetota</taxon>
        <taxon>Thermoleophilia</taxon>
        <taxon>Solirubrobacterales</taxon>
        <taxon>Solirubrobacteraceae</taxon>
        <taxon>Solirubrobacter</taxon>
    </lineage>
</organism>
<evidence type="ECO:0000256" key="1">
    <source>
        <dbReference type="SAM" id="MobiDB-lite"/>
    </source>
</evidence>
<keyword evidence="4" id="KW-1185">Reference proteome</keyword>
<accession>A0A660LKP5</accession>
<dbReference type="AlphaFoldDB" id="A0A660LKP5"/>
<feature type="domain" description="BON" evidence="2">
    <location>
        <begin position="49"/>
        <end position="116"/>
    </location>
</feature>
<reference evidence="3 4" key="1">
    <citation type="submission" date="2018-10" db="EMBL/GenBank/DDBJ databases">
        <title>Genomic Encyclopedia of Archaeal and Bacterial Type Strains, Phase II (KMG-II): from individual species to whole genera.</title>
        <authorList>
            <person name="Goeker M."/>
        </authorList>
    </citation>
    <scope>NUCLEOTIDE SEQUENCE [LARGE SCALE GENOMIC DNA]</scope>
    <source>
        <strain evidence="3 4">DSM 14954</strain>
    </source>
</reference>
<dbReference type="RefSeq" id="WP_121252412.1">
    <property type="nucleotide sequence ID" value="NZ_RBIL01000001.1"/>
</dbReference>
<sequence length="134" mass="14601">MRTAYIAFGAAAAGAIATGYFNRNKARRLVGPAKGMAHNVIPRRHEEMDDQTLADRVRSEIFRAPDAPKGDVSVDVQAGVVYLRGTADEAWTERFAKEARKVQGITGVKNLLHLPGTPTPAAEPRSLASEQFKR</sequence>
<evidence type="ECO:0000313" key="4">
    <source>
        <dbReference type="Proteomes" id="UP000278962"/>
    </source>
</evidence>
<dbReference type="OrthoDB" id="5245141at2"/>
<evidence type="ECO:0000259" key="2">
    <source>
        <dbReference type="PROSITE" id="PS50914"/>
    </source>
</evidence>
<dbReference type="Proteomes" id="UP000278962">
    <property type="component" value="Unassembled WGS sequence"/>
</dbReference>